<accession>A0AAD7WC12</accession>
<dbReference type="AlphaFoldDB" id="A0AAD7WC12"/>
<reference evidence="2" key="1">
    <citation type="journal article" date="2023" name="Science">
        <title>Genome structures resolve the early diversification of teleost fishes.</title>
        <authorList>
            <person name="Parey E."/>
            <person name="Louis A."/>
            <person name="Montfort J."/>
            <person name="Bouchez O."/>
            <person name="Roques C."/>
            <person name="Iampietro C."/>
            <person name="Lluch J."/>
            <person name="Castinel A."/>
            <person name="Donnadieu C."/>
            <person name="Desvignes T."/>
            <person name="Floi Bucao C."/>
            <person name="Jouanno E."/>
            <person name="Wen M."/>
            <person name="Mejri S."/>
            <person name="Dirks R."/>
            <person name="Jansen H."/>
            <person name="Henkel C."/>
            <person name="Chen W.J."/>
            <person name="Zahm M."/>
            <person name="Cabau C."/>
            <person name="Klopp C."/>
            <person name="Thompson A.W."/>
            <person name="Robinson-Rechavi M."/>
            <person name="Braasch I."/>
            <person name="Lecointre G."/>
            <person name="Bobe J."/>
            <person name="Postlethwait J.H."/>
            <person name="Berthelot C."/>
            <person name="Roest Crollius H."/>
            <person name="Guiguen Y."/>
        </authorList>
    </citation>
    <scope>NUCLEOTIDE SEQUENCE</scope>
    <source>
        <strain evidence="2">NC1722</strain>
    </source>
</reference>
<dbReference type="SMART" id="SM01289">
    <property type="entry name" value="PYRIN"/>
    <property type="match status" value="1"/>
</dbReference>
<evidence type="ECO:0000259" key="1">
    <source>
        <dbReference type="PROSITE" id="PS50824"/>
    </source>
</evidence>
<keyword evidence="3" id="KW-1185">Reference proteome</keyword>
<sequence length="89" mass="9949">MANVTAELVNTLDELVDDELNKFILKLSQRVEGRQHIPKGRVHGKSRDDIVEVMVEFYGKRRAVEVTLFTRGSADGLDDAPASRTPRGL</sequence>
<dbReference type="EMBL" id="JAINUG010000156">
    <property type="protein sequence ID" value="KAJ8391542.1"/>
    <property type="molecule type" value="Genomic_DNA"/>
</dbReference>
<dbReference type="Gene3D" id="1.10.533.10">
    <property type="entry name" value="Death Domain, Fas"/>
    <property type="match status" value="1"/>
</dbReference>
<dbReference type="InterPro" id="IPR004020">
    <property type="entry name" value="DAPIN"/>
</dbReference>
<dbReference type="Pfam" id="PF02758">
    <property type="entry name" value="PYRIN"/>
    <property type="match status" value="1"/>
</dbReference>
<comment type="caution">
    <text evidence="2">The sequence shown here is derived from an EMBL/GenBank/DDBJ whole genome shotgun (WGS) entry which is preliminary data.</text>
</comment>
<evidence type="ECO:0000313" key="3">
    <source>
        <dbReference type="Proteomes" id="UP001221898"/>
    </source>
</evidence>
<gene>
    <name evidence="2" type="ORF">AAFF_G00088640</name>
</gene>
<feature type="domain" description="Pyrin" evidence="1">
    <location>
        <begin position="1"/>
        <end position="68"/>
    </location>
</feature>
<organism evidence="2 3">
    <name type="scientific">Aldrovandia affinis</name>
    <dbReference type="NCBI Taxonomy" id="143900"/>
    <lineage>
        <taxon>Eukaryota</taxon>
        <taxon>Metazoa</taxon>
        <taxon>Chordata</taxon>
        <taxon>Craniata</taxon>
        <taxon>Vertebrata</taxon>
        <taxon>Euteleostomi</taxon>
        <taxon>Actinopterygii</taxon>
        <taxon>Neopterygii</taxon>
        <taxon>Teleostei</taxon>
        <taxon>Notacanthiformes</taxon>
        <taxon>Halosauridae</taxon>
        <taxon>Aldrovandia</taxon>
    </lineage>
</organism>
<proteinExistence type="predicted"/>
<dbReference type="PROSITE" id="PS50824">
    <property type="entry name" value="DAPIN"/>
    <property type="match status" value="1"/>
</dbReference>
<dbReference type="InterPro" id="IPR011029">
    <property type="entry name" value="DEATH-like_dom_sf"/>
</dbReference>
<protein>
    <recommendedName>
        <fullName evidence="1">Pyrin domain-containing protein</fullName>
    </recommendedName>
</protein>
<dbReference type="SUPFAM" id="SSF47986">
    <property type="entry name" value="DEATH domain"/>
    <property type="match status" value="1"/>
</dbReference>
<evidence type="ECO:0000313" key="2">
    <source>
        <dbReference type="EMBL" id="KAJ8391542.1"/>
    </source>
</evidence>
<name>A0AAD7WC12_9TELE</name>
<dbReference type="Proteomes" id="UP001221898">
    <property type="component" value="Unassembled WGS sequence"/>
</dbReference>